<dbReference type="AlphaFoldDB" id="A0A6B0UIR5"/>
<keyword evidence="2" id="KW-0812">Transmembrane</keyword>
<name>A0A6B0UIR5_IXORI</name>
<sequence length="108" mass="11515">MPPRSANLVVGVIRMISFWRFIRFLRFCSTAPSTSLGLSFRGVFRFFCGGVSAGFGSGVLYRSVMDLFTMFLSGYGSTSSSVGLETGSCSCSAGGSSSASISRTWETE</sequence>
<reference evidence="3" key="1">
    <citation type="submission" date="2019-12" db="EMBL/GenBank/DDBJ databases">
        <title>An insight into the sialome of adult female Ixodes ricinus ticks feeding for 6 days.</title>
        <authorList>
            <person name="Perner J."/>
            <person name="Ribeiro J.M.C."/>
        </authorList>
    </citation>
    <scope>NUCLEOTIDE SEQUENCE</scope>
    <source>
        <strain evidence="3">Semi-engorged</strain>
        <tissue evidence="3">Salivary glands</tissue>
    </source>
</reference>
<protein>
    <submittedName>
        <fullName evidence="3">Uncharacterized protein</fullName>
    </submittedName>
</protein>
<feature type="compositionally biased region" description="Low complexity" evidence="1">
    <location>
        <begin position="89"/>
        <end position="100"/>
    </location>
</feature>
<keyword evidence="2" id="KW-0472">Membrane</keyword>
<evidence type="ECO:0000313" key="3">
    <source>
        <dbReference type="EMBL" id="MXU89513.1"/>
    </source>
</evidence>
<feature type="transmembrane region" description="Helical" evidence="2">
    <location>
        <begin position="6"/>
        <end position="22"/>
    </location>
</feature>
<feature type="region of interest" description="Disordered" evidence="1">
    <location>
        <begin position="89"/>
        <end position="108"/>
    </location>
</feature>
<evidence type="ECO:0000256" key="2">
    <source>
        <dbReference type="SAM" id="Phobius"/>
    </source>
</evidence>
<accession>A0A6B0UIR5</accession>
<proteinExistence type="predicted"/>
<organism evidence="3">
    <name type="scientific">Ixodes ricinus</name>
    <name type="common">Common tick</name>
    <name type="synonym">Acarus ricinus</name>
    <dbReference type="NCBI Taxonomy" id="34613"/>
    <lineage>
        <taxon>Eukaryota</taxon>
        <taxon>Metazoa</taxon>
        <taxon>Ecdysozoa</taxon>
        <taxon>Arthropoda</taxon>
        <taxon>Chelicerata</taxon>
        <taxon>Arachnida</taxon>
        <taxon>Acari</taxon>
        <taxon>Parasitiformes</taxon>
        <taxon>Ixodida</taxon>
        <taxon>Ixodoidea</taxon>
        <taxon>Ixodidae</taxon>
        <taxon>Ixodinae</taxon>
        <taxon>Ixodes</taxon>
    </lineage>
</organism>
<feature type="transmembrane region" description="Helical" evidence="2">
    <location>
        <begin position="43"/>
        <end position="61"/>
    </location>
</feature>
<dbReference type="EMBL" id="GIFC01007430">
    <property type="protein sequence ID" value="MXU89513.1"/>
    <property type="molecule type" value="Transcribed_RNA"/>
</dbReference>
<keyword evidence="2" id="KW-1133">Transmembrane helix</keyword>
<evidence type="ECO:0000256" key="1">
    <source>
        <dbReference type="SAM" id="MobiDB-lite"/>
    </source>
</evidence>